<sequence length="369" mass="40865">MKKVCVVTAARSEYGLLRWLLRELQSSSSLQLQLLVTGSHLSSEYGFTYREIKDDGFQIDKKVEFLLSSSTATGIAKSMGLCSISISDALSDLSPDLMVVLGDRYELLPICSAALVMRIPIAHISGGDITEGAIDDQIRNAVTMMSHLHFPGTESSAERIIRMIGSTENVFCVGEPGLDNFLRLELMDRKVLAENLGLDINKKWYLVTLHPETKESLSYNLSLARNLMETLKDDSGMQAVITQSNADLGGVELNNYFHEVAMSFPSKFQLYPSLGQLRYLSFMKEAACIIGNSSSGIVEAPFLGKPVLNLGERQFGRHLCHNVLSVSGFDNSIKEGLSKLEGQIYSPDYYYGDGLSSQRISKYIHDYLL</sequence>
<dbReference type="PATRIC" id="fig|1339314.3.peg.1728"/>
<accession>A0A016BZS9</accession>
<evidence type="ECO:0000259" key="1">
    <source>
        <dbReference type="Pfam" id="PF02350"/>
    </source>
</evidence>
<protein>
    <submittedName>
        <fullName evidence="2">UDP-N-acetyl-D-glucosamine 2-epimerase, UDP-hydrolysing</fullName>
    </submittedName>
</protein>
<dbReference type="AlphaFoldDB" id="A0A016BZS9"/>
<dbReference type="RefSeq" id="WP_032597952.1">
    <property type="nucleotide sequence ID" value="NZ_JGDS01000044.1"/>
</dbReference>
<dbReference type="Gene3D" id="3.40.50.2000">
    <property type="entry name" value="Glycogen Phosphorylase B"/>
    <property type="match status" value="2"/>
</dbReference>
<dbReference type="GO" id="GO:0006047">
    <property type="term" value="P:UDP-N-acetylglucosamine metabolic process"/>
    <property type="evidence" value="ECO:0007669"/>
    <property type="project" value="InterPro"/>
</dbReference>
<dbReference type="Proteomes" id="UP000020938">
    <property type="component" value="Unassembled WGS sequence"/>
</dbReference>
<proteinExistence type="predicted"/>
<dbReference type="SUPFAM" id="SSF53756">
    <property type="entry name" value="UDP-Glycosyltransferase/glycogen phosphorylase"/>
    <property type="match status" value="1"/>
</dbReference>
<comment type="caution">
    <text evidence="2">The sequence shown here is derived from an EMBL/GenBank/DDBJ whole genome shotgun (WGS) entry which is preliminary data.</text>
</comment>
<name>A0A016BZS9_BACFG</name>
<dbReference type="EMBL" id="JGDS01000044">
    <property type="protein sequence ID" value="EXZ74177.1"/>
    <property type="molecule type" value="Genomic_DNA"/>
</dbReference>
<dbReference type="PANTHER" id="PTHR43174">
    <property type="entry name" value="UDP-N-ACETYLGLUCOSAMINE 2-EPIMERASE"/>
    <property type="match status" value="1"/>
</dbReference>
<dbReference type="InterPro" id="IPR020004">
    <property type="entry name" value="UDP-GlcNAc_Epase"/>
</dbReference>
<dbReference type="Pfam" id="PF02350">
    <property type="entry name" value="Epimerase_2"/>
    <property type="match status" value="1"/>
</dbReference>
<reference evidence="2 3" key="1">
    <citation type="submission" date="2014-02" db="EMBL/GenBank/DDBJ databases">
        <authorList>
            <person name="Sears C."/>
            <person name="Carroll K."/>
            <person name="Sack B.R."/>
            <person name="Qadri F."/>
            <person name="Myers L.L."/>
            <person name="Chung G.-T."/>
            <person name="Escheverria P."/>
            <person name="Fraser C.M."/>
            <person name="Sadzewicz L."/>
            <person name="Shefchek K.A."/>
            <person name="Tallon L."/>
            <person name="Das S.P."/>
            <person name="Daugherty S."/>
            <person name="Mongodin E.F."/>
        </authorList>
    </citation>
    <scope>NUCLEOTIDE SEQUENCE [LARGE SCALE GENOMIC DNA]</scope>
    <source>
        <strain evidence="2 3">3976T8</strain>
    </source>
</reference>
<dbReference type="PANTHER" id="PTHR43174:SF3">
    <property type="entry name" value="UDP-N-ACETYLGLUCOSAMINE 2-EPIMERASE"/>
    <property type="match status" value="1"/>
</dbReference>
<evidence type="ECO:0000313" key="3">
    <source>
        <dbReference type="Proteomes" id="UP000020938"/>
    </source>
</evidence>
<dbReference type="InterPro" id="IPR003331">
    <property type="entry name" value="UDP_GlcNAc_Epimerase_2_dom"/>
</dbReference>
<evidence type="ECO:0000313" key="2">
    <source>
        <dbReference type="EMBL" id="EXZ74177.1"/>
    </source>
</evidence>
<dbReference type="GO" id="GO:0004553">
    <property type="term" value="F:hydrolase activity, hydrolyzing O-glycosyl compounds"/>
    <property type="evidence" value="ECO:0007669"/>
    <property type="project" value="InterPro"/>
</dbReference>
<dbReference type="NCBIfam" id="TIGR03568">
    <property type="entry name" value="NeuC_NnaA"/>
    <property type="match status" value="1"/>
</dbReference>
<dbReference type="InterPro" id="IPR029767">
    <property type="entry name" value="WecB-like"/>
</dbReference>
<organism evidence="2 3">
    <name type="scientific">Bacteroides fragilis str. 3976T8</name>
    <dbReference type="NCBI Taxonomy" id="1339314"/>
    <lineage>
        <taxon>Bacteria</taxon>
        <taxon>Pseudomonadati</taxon>
        <taxon>Bacteroidota</taxon>
        <taxon>Bacteroidia</taxon>
        <taxon>Bacteroidales</taxon>
        <taxon>Bacteroidaceae</taxon>
        <taxon>Bacteroides</taxon>
    </lineage>
</organism>
<gene>
    <name evidence="2" type="primary">neuC</name>
    <name evidence="2" type="ORF">M123_1512</name>
</gene>
<feature type="domain" description="UDP-N-acetylglucosamine 2-epimerase" evidence="1">
    <location>
        <begin position="22"/>
        <end position="364"/>
    </location>
</feature>